<accession>A0A1G1L0N3</accession>
<dbReference type="Pfam" id="PF08478">
    <property type="entry name" value="POTRA_1"/>
    <property type="match status" value="1"/>
</dbReference>
<dbReference type="PANTHER" id="PTHR35851">
    <property type="entry name" value="CELL DIVISION PROTEIN FTSQ"/>
    <property type="match status" value="1"/>
</dbReference>
<dbReference type="PROSITE" id="PS51779">
    <property type="entry name" value="POTRA"/>
    <property type="match status" value="1"/>
</dbReference>
<feature type="domain" description="POTRA" evidence="8">
    <location>
        <begin position="55"/>
        <end position="123"/>
    </location>
</feature>
<dbReference type="InterPro" id="IPR013685">
    <property type="entry name" value="POTRA_FtsQ_type"/>
</dbReference>
<evidence type="ECO:0000256" key="4">
    <source>
        <dbReference type="ARBA" id="ARBA00022692"/>
    </source>
</evidence>
<evidence type="ECO:0000259" key="8">
    <source>
        <dbReference type="PROSITE" id="PS51779"/>
    </source>
</evidence>
<keyword evidence="5" id="KW-1133">Transmembrane helix</keyword>
<evidence type="ECO:0000256" key="1">
    <source>
        <dbReference type="ARBA" id="ARBA00004370"/>
    </source>
</evidence>
<dbReference type="InterPro" id="IPR034746">
    <property type="entry name" value="POTRA"/>
</dbReference>
<dbReference type="Gene3D" id="3.10.20.310">
    <property type="entry name" value="membrane protein fhac"/>
    <property type="match status" value="1"/>
</dbReference>
<keyword evidence="2" id="KW-1003">Cell membrane</keyword>
<sequence length="267" mass="30998">MARRKFKKWNLKPILDPFSFLFYWLKKGFPLIVLVGLLFLAFIWMKNFVYADSYFQVNHVTVFPSGVLSDSEYRYLGKVTRGRSVFQVDLNAISKDLMRNPIVKSAEVARILPNEIKVYLVSREPFVQIRCANGGDYYVVSKDQLVVSIEKTARPDLSLIEDYAAKTKKYSLGLRYQTKYFEQMIEMVSWLKSDPVWAKEIVTKVMVDEIGNFIVVLNDGLELKLGKDLLKSEQKKSALKTILQSGDRPEMLYFDLRYQDIIAKKKS</sequence>
<evidence type="ECO:0000313" key="10">
    <source>
        <dbReference type="Proteomes" id="UP000178187"/>
    </source>
</evidence>
<evidence type="ECO:0000256" key="2">
    <source>
        <dbReference type="ARBA" id="ARBA00022475"/>
    </source>
</evidence>
<evidence type="ECO:0000313" key="9">
    <source>
        <dbReference type="EMBL" id="OGW98727.1"/>
    </source>
</evidence>
<keyword evidence="3" id="KW-0132">Cell division</keyword>
<evidence type="ECO:0000256" key="5">
    <source>
        <dbReference type="ARBA" id="ARBA00022989"/>
    </source>
</evidence>
<gene>
    <name evidence="9" type="ORF">A3G33_05490</name>
</gene>
<organism evidence="9 10">
    <name type="scientific">Candidatus Danuiimicrobium aquiferis</name>
    <dbReference type="NCBI Taxonomy" id="1801832"/>
    <lineage>
        <taxon>Bacteria</taxon>
        <taxon>Pseudomonadati</taxon>
        <taxon>Candidatus Omnitrophota</taxon>
        <taxon>Candidatus Danuiimicrobium</taxon>
    </lineage>
</organism>
<keyword evidence="6" id="KW-0472">Membrane</keyword>
<reference evidence="9 10" key="1">
    <citation type="journal article" date="2016" name="Nat. Commun.">
        <title>Thousands of microbial genomes shed light on interconnected biogeochemical processes in an aquifer system.</title>
        <authorList>
            <person name="Anantharaman K."/>
            <person name="Brown C.T."/>
            <person name="Hug L.A."/>
            <person name="Sharon I."/>
            <person name="Castelle C.J."/>
            <person name="Probst A.J."/>
            <person name="Thomas B.C."/>
            <person name="Singh A."/>
            <person name="Wilkins M.J."/>
            <person name="Karaoz U."/>
            <person name="Brodie E.L."/>
            <person name="Williams K.H."/>
            <person name="Hubbard S.S."/>
            <person name="Banfield J.F."/>
        </authorList>
    </citation>
    <scope>NUCLEOTIDE SEQUENCE [LARGE SCALE GENOMIC DNA]</scope>
</reference>
<keyword evidence="7" id="KW-0131">Cell cycle</keyword>
<name>A0A1G1L0N3_9BACT</name>
<dbReference type="Proteomes" id="UP000178187">
    <property type="component" value="Unassembled WGS sequence"/>
</dbReference>
<protein>
    <recommendedName>
        <fullName evidence="8">POTRA domain-containing protein</fullName>
    </recommendedName>
</protein>
<dbReference type="PANTHER" id="PTHR35851:SF1">
    <property type="entry name" value="CELL DIVISION PROTEIN FTSQ"/>
    <property type="match status" value="1"/>
</dbReference>
<evidence type="ECO:0000256" key="3">
    <source>
        <dbReference type="ARBA" id="ARBA00022618"/>
    </source>
</evidence>
<dbReference type="EMBL" id="MHFR01000031">
    <property type="protein sequence ID" value="OGW98727.1"/>
    <property type="molecule type" value="Genomic_DNA"/>
</dbReference>
<evidence type="ECO:0000256" key="6">
    <source>
        <dbReference type="ARBA" id="ARBA00023136"/>
    </source>
</evidence>
<evidence type="ECO:0000256" key="7">
    <source>
        <dbReference type="ARBA" id="ARBA00023306"/>
    </source>
</evidence>
<dbReference type="GO" id="GO:0090529">
    <property type="term" value="P:cell septum assembly"/>
    <property type="evidence" value="ECO:0007669"/>
    <property type="project" value="InterPro"/>
</dbReference>
<proteinExistence type="predicted"/>
<dbReference type="InterPro" id="IPR026579">
    <property type="entry name" value="FtsQ"/>
</dbReference>
<comment type="caution">
    <text evidence="9">The sequence shown here is derived from an EMBL/GenBank/DDBJ whole genome shotgun (WGS) entry which is preliminary data.</text>
</comment>
<keyword evidence="4" id="KW-0812">Transmembrane</keyword>
<dbReference type="AlphaFoldDB" id="A0A1G1L0N3"/>
<dbReference type="GO" id="GO:0016020">
    <property type="term" value="C:membrane"/>
    <property type="evidence" value="ECO:0007669"/>
    <property type="project" value="UniProtKB-SubCell"/>
</dbReference>
<comment type="subcellular location">
    <subcellularLocation>
        <location evidence="1">Membrane</location>
    </subcellularLocation>
</comment>